<dbReference type="Proteomes" id="UP001159363">
    <property type="component" value="Chromosome 14"/>
</dbReference>
<keyword evidence="2" id="KW-1185">Reference proteome</keyword>
<dbReference type="EMBL" id="JARBHB010000015">
    <property type="protein sequence ID" value="KAJ8867194.1"/>
    <property type="molecule type" value="Genomic_DNA"/>
</dbReference>
<comment type="caution">
    <text evidence="1">The sequence shown here is derived from an EMBL/GenBank/DDBJ whole genome shotgun (WGS) entry which is preliminary data.</text>
</comment>
<protein>
    <submittedName>
        <fullName evidence="1">Uncharacterized protein</fullName>
    </submittedName>
</protein>
<name>A0ABQ9G852_9NEOP</name>
<sequence length="365" mass="40250">MGGEKWEILEKTTCENTGVTPPMIELGSPRWEESTRDHVIITKCIGSPVLPCPVQTVGHRQVMSAKSYYTTRTHSCYFTHHFHCRRGRGRLVGRLLASHFAELSSIPGGSLPGFSHVEIVPDDAVCWRVFSGISRSPVPSILELLHTHLTSPSSALKTLLSKATHSITFSRFYYKWEAVAQWLGRSPPTKGDPSLILGGFAPGFSHVGIVLDDVACRRVFSGYSRFPRPCLRALLHPRVSYHVMSGDDGHLRVPAGKPFTRPAPSPYKLYSWFPPSISSLRLAQSVATWILYVPALEAARLACQCAGVVLWCSCMLTMSSVEEALLLVAAIEDDDIRARSGVVVELYADNVVSLRSITASCCNRR</sequence>
<accession>A0ABQ9G852</accession>
<evidence type="ECO:0000313" key="1">
    <source>
        <dbReference type="EMBL" id="KAJ8867194.1"/>
    </source>
</evidence>
<evidence type="ECO:0000313" key="2">
    <source>
        <dbReference type="Proteomes" id="UP001159363"/>
    </source>
</evidence>
<organism evidence="1 2">
    <name type="scientific">Dryococelus australis</name>
    <dbReference type="NCBI Taxonomy" id="614101"/>
    <lineage>
        <taxon>Eukaryota</taxon>
        <taxon>Metazoa</taxon>
        <taxon>Ecdysozoa</taxon>
        <taxon>Arthropoda</taxon>
        <taxon>Hexapoda</taxon>
        <taxon>Insecta</taxon>
        <taxon>Pterygota</taxon>
        <taxon>Neoptera</taxon>
        <taxon>Polyneoptera</taxon>
        <taxon>Phasmatodea</taxon>
        <taxon>Verophasmatodea</taxon>
        <taxon>Anareolatae</taxon>
        <taxon>Phasmatidae</taxon>
        <taxon>Eurycanthinae</taxon>
        <taxon>Dryococelus</taxon>
    </lineage>
</organism>
<gene>
    <name evidence="1" type="ORF">PR048_030989</name>
</gene>
<reference evidence="1 2" key="1">
    <citation type="submission" date="2023-02" db="EMBL/GenBank/DDBJ databases">
        <title>LHISI_Scaffold_Assembly.</title>
        <authorList>
            <person name="Stuart O.P."/>
            <person name="Cleave R."/>
            <person name="Magrath M.J.L."/>
            <person name="Mikheyev A.S."/>
        </authorList>
    </citation>
    <scope>NUCLEOTIDE SEQUENCE [LARGE SCALE GENOMIC DNA]</scope>
    <source>
        <strain evidence="1">Daus_M_001</strain>
        <tissue evidence="1">Leg muscle</tissue>
    </source>
</reference>
<proteinExistence type="predicted"/>